<evidence type="ECO:0000313" key="10">
    <source>
        <dbReference type="Proteomes" id="UP000006251"/>
    </source>
</evidence>
<dbReference type="InterPro" id="IPR006130">
    <property type="entry name" value="Asp/Orn_carbamoylTrfase"/>
</dbReference>
<dbReference type="InterPro" id="IPR006132">
    <property type="entry name" value="Asp/Orn_carbamoyltranf_P-bd"/>
</dbReference>
<dbReference type="GO" id="GO:0016597">
    <property type="term" value="F:amino acid binding"/>
    <property type="evidence" value="ECO:0007669"/>
    <property type="project" value="InterPro"/>
</dbReference>
<feature type="domain" description="Aspartate/ornithine carbamoyltransferase carbamoyl-P binding" evidence="8">
    <location>
        <begin position="3"/>
        <end position="139"/>
    </location>
</feature>
<evidence type="ECO:0000256" key="1">
    <source>
        <dbReference type="ARBA" id="ARBA00007805"/>
    </source>
</evidence>
<dbReference type="GO" id="GO:0042450">
    <property type="term" value="P:L-arginine biosynthetic process via ornithine"/>
    <property type="evidence" value="ECO:0007669"/>
    <property type="project" value="UniProtKB-UniRule"/>
</dbReference>
<protein>
    <recommendedName>
        <fullName evidence="2 5">Ornithine carbamoyltransferase</fullName>
        <ecNumber evidence="2 5">2.1.3.3</ecNumber>
    </recommendedName>
</protein>
<keyword evidence="3 6" id="KW-0808">Transferase</keyword>
<feature type="domain" description="Aspartate/ornithine carbamoyltransferase Asp/Orn-binding" evidence="7">
    <location>
        <begin position="146"/>
        <end position="299"/>
    </location>
</feature>
<comment type="catalytic activity">
    <reaction evidence="4">
        <text>carbamoyl phosphate + L-ornithine = L-citrulline + phosphate + H(+)</text>
        <dbReference type="Rhea" id="RHEA:19513"/>
        <dbReference type="ChEBI" id="CHEBI:15378"/>
        <dbReference type="ChEBI" id="CHEBI:43474"/>
        <dbReference type="ChEBI" id="CHEBI:46911"/>
        <dbReference type="ChEBI" id="CHEBI:57743"/>
        <dbReference type="ChEBI" id="CHEBI:58228"/>
        <dbReference type="EC" id="2.1.3.3"/>
    </reaction>
</comment>
<gene>
    <name evidence="9" type="primary">argF</name>
    <name evidence="9" type="ORF">GPAL_1946</name>
</gene>
<dbReference type="InterPro" id="IPR006131">
    <property type="entry name" value="Asp_carbamoyltransf_Asp/Orn-bd"/>
</dbReference>
<dbReference type="RefSeq" id="WP_006011189.1">
    <property type="nucleotide sequence ID" value="NZ_AUAV01000005.1"/>
</dbReference>
<dbReference type="InterPro" id="IPR002292">
    <property type="entry name" value="Orn/put_carbamltrans"/>
</dbReference>
<dbReference type="NCBIfam" id="TIGR00658">
    <property type="entry name" value="orni_carb_tr"/>
    <property type="match status" value="1"/>
</dbReference>
<dbReference type="STRING" id="1121922.GCA_000428905_01171"/>
<evidence type="ECO:0000256" key="5">
    <source>
        <dbReference type="NCBIfam" id="TIGR00658"/>
    </source>
</evidence>
<evidence type="ECO:0000259" key="8">
    <source>
        <dbReference type="Pfam" id="PF02729"/>
    </source>
</evidence>
<dbReference type="PRINTS" id="PR00102">
    <property type="entry name" value="OTCASE"/>
</dbReference>
<dbReference type="FunFam" id="3.40.50.1370:FF:000008">
    <property type="entry name" value="Ornithine carbamoyltransferase"/>
    <property type="match status" value="1"/>
</dbReference>
<sequence length="306" mass="33496">MQDLLSFRDWNSTSMHSLLKLAVELKRSPEKFGRPLEGKSIVAIFEKPSLRTRVSFDIGINKLGGHMVYVDSQGSPLKDREDPIDVGANLACWADAIVARVYEHKTLVDLAAGANIPVINALCDLYHPCQALADYLAMFEKLGDVKGKTMAYIGDGNNVTHSLLIVGALLGCHQTVITPKGFEINPNIAKHAAKLAYENNVSLTIANDINELGQADILYTDTWLSMGDNTPLAEIKDKFAVYQVNEALMQRSGASHVMHCQPAHRDLEISGSLMDSDQSLLMLQAENRMHAQNAILAMLVGNVALD</sequence>
<dbReference type="EC" id="2.1.3.3" evidence="2 5"/>
<dbReference type="Pfam" id="PF00185">
    <property type="entry name" value="OTCace"/>
    <property type="match status" value="1"/>
</dbReference>
<dbReference type="PANTHER" id="PTHR45753:SF3">
    <property type="entry name" value="ORNITHINE TRANSCARBAMYLASE, MITOCHONDRIAL"/>
    <property type="match status" value="1"/>
</dbReference>
<dbReference type="OrthoDB" id="9802587at2"/>
<name>K6ZEP2_9ALTE</name>
<accession>K6ZEP2</accession>
<reference evidence="10" key="1">
    <citation type="journal article" date="2014" name="Environ. Microbiol.">
        <title>Comparative genomics of the marine bacterial genus Glaciecola reveals the high degree of genomic diversity and genomic characteristic for cold adaptation.</title>
        <authorList>
            <person name="Qin Q.L."/>
            <person name="Xie B.B."/>
            <person name="Yu Y."/>
            <person name="Shu Y.L."/>
            <person name="Rong J.C."/>
            <person name="Zhang Y.J."/>
            <person name="Zhao D.L."/>
            <person name="Chen X.L."/>
            <person name="Zhang X.Y."/>
            <person name="Chen B."/>
            <person name="Zhou B.C."/>
            <person name="Zhang Y.Z."/>
        </authorList>
    </citation>
    <scope>NUCLEOTIDE SEQUENCE [LARGE SCALE GENOMIC DNA]</scope>
    <source>
        <strain evidence="10">ACAM 615</strain>
    </source>
</reference>
<comment type="similarity">
    <text evidence="1">Belongs to the aspartate/ornithine carbamoyltransferase superfamily. OTCase family.</text>
</comment>
<keyword evidence="10" id="KW-1185">Reference proteome</keyword>
<dbReference type="SUPFAM" id="SSF53671">
    <property type="entry name" value="Aspartate/ornithine carbamoyltransferase"/>
    <property type="match status" value="1"/>
</dbReference>
<dbReference type="NCBIfam" id="NF011380">
    <property type="entry name" value="PRK14805.1"/>
    <property type="match status" value="1"/>
</dbReference>
<dbReference type="PANTHER" id="PTHR45753">
    <property type="entry name" value="ORNITHINE CARBAMOYLTRANSFERASE, MITOCHONDRIAL"/>
    <property type="match status" value="1"/>
</dbReference>
<dbReference type="GO" id="GO:0004585">
    <property type="term" value="F:ornithine carbamoyltransferase activity"/>
    <property type="evidence" value="ECO:0007669"/>
    <property type="project" value="UniProtKB-UniRule"/>
</dbReference>
<dbReference type="NCBIfam" id="NF001986">
    <property type="entry name" value="PRK00779.1"/>
    <property type="match status" value="1"/>
</dbReference>
<dbReference type="EMBL" id="BAEQ01000030">
    <property type="protein sequence ID" value="GAC28807.1"/>
    <property type="molecule type" value="Genomic_DNA"/>
</dbReference>
<dbReference type="PRINTS" id="PR00100">
    <property type="entry name" value="AOTCASE"/>
</dbReference>
<evidence type="ECO:0000313" key="9">
    <source>
        <dbReference type="EMBL" id="GAC28807.1"/>
    </source>
</evidence>
<dbReference type="GO" id="GO:0019240">
    <property type="term" value="P:citrulline biosynthetic process"/>
    <property type="evidence" value="ECO:0007669"/>
    <property type="project" value="TreeGrafter"/>
</dbReference>
<evidence type="ECO:0000259" key="7">
    <source>
        <dbReference type="Pfam" id="PF00185"/>
    </source>
</evidence>
<evidence type="ECO:0000256" key="6">
    <source>
        <dbReference type="RuleBase" id="RU003634"/>
    </source>
</evidence>
<proteinExistence type="inferred from homology"/>
<evidence type="ECO:0000256" key="3">
    <source>
        <dbReference type="ARBA" id="ARBA00022679"/>
    </source>
</evidence>
<comment type="caution">
    <text evidence="9">The sequence shown here is derived from an EMBL/GenBank/DDBJ whole genome shotgun (WGS) entry which is preliminary data.</text>
</comment>
<dbReference type="InterPro" id="IPR036901">
    <property type="entry name" value="Asp/Orn_carbamoylTrfase_sf"/>
</dbReference>
<evidence type="ECO:0000256" key="2">
    <source>
        <dbReference type="ARBA" id="ARBA00013007"/>
    </source>
</evidence>
<dbReference type="AlphaFoldDB" id="K6ZEP2"/>
<dbReference type="Gene3D" id="3.40.50.1370">
    <property type="entry name" value="Aspartate/ornithine carbamoyltransferase"/>
    <property type="match status" value="2"/>
</dbReference>
<evidence type="ECO:0000256" key="4">
    <source>
        <dbReference type="ARBA" id="ARBA00048772"/>
    </source>
</evidence>
<dbReference type="Proteomes" id="UP000006251">
    <property type="component" value="Unassembled WGS sequence"/>
</dbReference>
<dbReference type="Pfam" id="PF02729">
    <property type="entry name" value="OTCace_N"/>
    <property type="match status" value="1"/>
</dbReference>
<organism evidence="9 10">
    <name type="scientific">Brumicola pallidula DSM 14239 = ACAM 615</name>
    <dbReference type="NCBI Taxonomy" id="1121922"/>
    <lineage>
        <taxon>Bacteria</taxon>
        <taxon>Pseudomonadati</taxon>
        <taxon>Pseudomonadota</taxon>
        <taxon>Gammaproteobacteria</taxon>
        <taxon>Alteromonadales</taxon>
        <taxon>Alteromonadaceae</taxon>
        <taxon>Brumicola</taxon>
    </lineage>
</organism>